<name>A0A8J2V196_9PROT</name>
<dbReference type="AlphaFoldDB" id="A0A8J2V196"/>
<evidence type="ECO:0000313" key="4">
    <source>
        <dbReference type="Proteomes" id="UP000613582"/>
    </source>
</evidence>
<protein>
    <recommendedName>
        <fullName evidence="5">Secreted protein</fullName>
    </recommendedName>
</protein>
<reference evidence="3" key="2">
    <citation type="submission" date="2020-09" db="EMBL/GenBank/DDBJ databases">
        <authorList>
            <person name="Sun Q."/>
            <person name="Zhou Y."/>
        </authorList>
    </citation>
    <scope>NUCLEOTIDE SEQUENCE</scope>
    <source>
        <strain evidence="3">CGMCC 1.12921</strain>
    </source>
</reference>
<dbReference type="EMBL" id="BMGH01000001">
    <property type="protein sequence ID" value="GGD04155.1"/>
    <property type="molecule type" value="Genomic_DNA"/>
</dbReference>
<comment type="caution">
    <text evidence="3">The sequence shown here is derived from an EMBL/GenBank/DDBJ whole genome shotgun (WGS) entry which is preliminary data.</text>
</comment>
<keyword evidence="2" id="KW-0732">Signal</keyword>
<evidence type="ECO:0000256" key="2">
    <source>
        <dbReference type="SAM" id="SignalP"/>
    </source>
</evidence>
<keyword evidence="4" id="KW-1185">Reference proteome</keyword>
<evidence type="ECO:0000256" key="1">
    <source>
        <dbReference type="SAM" id="MobiDB-lite"/>
    </source>
</evidence>
<organism evidence="3 4">
    <name type="scientific">Aquisalinus flavus</name>
    <dbReference type="NCBI Taxonomy" id="1526572"/>
    <lineage>
        <taxon>Bacteria</taxon>
        <taxon>Pseudomonadati</taxon>
        <taxon>Pseudomonadota</taxon>
        <taxon>Alphaproteobacteria</taxon>
        <taxon>Parvularculales</taxon>
        <taxon>Parvularculaceae</taxon>
        <taxon>Aquisalinus</taxon>
    </lineage>
</organism>
<evidence type="ECO:0000313" key="3">
    <source>
        <dbReference type="EMBL" id="GGD04155.1"/>
    </source>
</evidence>
<feature type="chain" id="PRO_5035188357" description="Secreted protein" evidence="2">
    <location>
        <begin position="22"/>
        <end position="91"/>
    </location>
</feature>
<evidence type="ECO:0008006" key="5">
    <source>
        <dbReference type="Google" id="ProtNLM"/>
    </source>
</evidence>
<feature type="region of interest" description="Disordered" evidence="1">
    <location>
        <begin position="71"/>
        <end position="91"/>
    </location>
</feature>
<accession>A0A8J2V196</accession>
<proteinExistence type="predicted"/>
<feature type="compositionally biased region" description="Polar residues" evidence="1">
    <location>
        <begin position="71"/>
        <end position="81"/>
    </location>
</feature>
<dbReference type="Proteomes" id="UP000613582">
    <property type="component" value="Unassembled WGS sequence"/>
</dbReference>
<gene>
    <name evidence="3" type="ORF">GCM10011342_11440</name>
</gene>
<sequence length="91" mass="9580">MLLAVFAVFYVLLQSAAAAHAVQYGDLDHGHGGETCLLGHVVQRDGDADLPDLPMLLQPIGDVAEEPLAQSPSLASLTPATLRQRGPPLLQ</sequence>
<feature type="signal peptide" evidence="2">
    <location>
        <begin position="1"/>
        <end position="21"/>
    </location>
</feature>
<reference evidence="3" key="1">
    <citation type="journal article" date="2014" name="Int. J. Syst. Evol. Microbiol.">
        <title>Complete genome sequence of Corynebacterium casei LMG S-19264T (=DSM 44701T), isolated from a smear-ripened cheese.</title>
        <authorList>
            <consortium name="US DOE Joint Genome Institute (JGI-PGF)"/>
            <person name="Walter F."/>
            <person name="Albersmeier A."/>
            <person name="Kalinowski J."/>
            <person name="Ruckert C."/>
        </authorList>
    </citation>
    <scope>NUCLEOTIDE SEQUENCE</scope>
    <source>
        <strain evidence="3">CGMCC 1.12921</strain>
    </source>
</reference>